<evidence type="ECO:0000313" key="2">
    <source>
        <dbReference type="Proteomes" id="UP001732700"/>
    </source>
</evidence>
<name>A0ACD5ZYJ9_AVESA</name>
<reference evidence="1" key="1">
    <citation type="submission" date="2021-05" db="EMBL/GenBank/DDBJ databases">
        <authorList>
            <person name="Scholz U."/>
            <person name="Mascher M."/>
            <person name="Fiebig A."/>
        </authorList>
    </citation>
    <scope>NUCLEOTIDE SEQUENCE [LARGE SCALE GENOMIC DNA]</scope>
</reference>
<reference evidence="1" key="2">
    <citation type="submission" date="2025-09" db="UniProtKB">
        <authorList>
            <consortium name="EnsemblPlants"/>
        </authorList>
    </citation>
    <scope>IDENTIFICATION</scope>
</reference>
<keyword evidence="2" id="KW-1185">Reference proteome</keyword>
<protein>
    <submittedName>
        <fullName evidence="1">Uncharacterized protein</fullName>
    </submittedName>
</protein>
<sequence>MDSGVGPSRHMKADANPGRSLTSLSCSILADELYVTAKETLLAHFREVVAEEMKKVLWPQYDGSISQEPADTCESADRSRTPPHVSQATTDEYADRSRTPPYVSQATTDESANRSRTPPHVSQATTDEISSFAAMQNKPPYLALIWPSDSHVTMIKLSDDPSKQVEDFLSDNHSSERFGTCYVAPVSSIQEASKKEILADLNANFHYNNQRHVQRMSSSGIREHRPYHMKQKALIDHESPSNVGASLTSPFKKIRCGEMSNQALSGSNQPNGKRPIDQTSPTNIGTSPTSPLKKKRRMRLIVDLLNTVEPCDAANLKSQKDLKLVSSSDGLCTKKEKHPSYYREMKKFPIPCRSNGSARTSIDGWQWLQWSRNASRAKKDRVRGGNAAMQVEKSTLRDLSFTKQSLDIDARASRLKLRNFLASAGCPQIANYIQMKVTNFF</sequence>
<proteinExistence type="predicted"/>
<dbReference type="EnsemblPlants" id="AVESA.00010b.r2.7AG1243450.1">
    <property type="protein sequence ID" value="AVESA.00010b.r2.7AG1243450.1.CDS"/>
    <property type="gene ID" value="AVESA.00010b.r2.7AG1243450"/>
</dbReference>
<accession>A0ACD5ZYJ9</accession>
<organism evidence="1 2">
    <name type="scientific">Avena sativa</name>
    <name type="common">Oat</name>
    <dbReference type="NCBI Taxonomy" id="4498"/>
    <lineage>
        <taxon>Eukaryota</taxon>
        <taxon>Viridiplantae</taxon>
        <taxon>Streptophyta</taxon>
        <taxon>Embryophyta</taxon>
        <taxon>Tracheophyta</taxon>
        <taxon>Spermatophyta</taxon>
        <taxon>Magnoliopsida</taxon>
        <taxon>Liliopsida</taxon>
        <taxon>Poales</taxon>
        <taxon>Poaceae</taxon>
        <taxon>BOP clade</taxon>
        <taxon>Pooideae</taxon>
        <taxon>Poodae</taxon>
        <taxon>Poeae</taxon>
        <taxon>Poeae Chloroplast Group 1 (Aveneae type)</taxon>
        <taxon>Aveninae</taxon>
        <taxon>Avena</taxon>
    </lineage>
</organism>
<evidence type="ECO:0000313" key="1">
    <source>
        <dbReference type="EnsemblPlants" id="AVESA.00010b.r2.7AG1243450.1.CDS"/>
    </source>
</evidence>
<dbReference type="Proteomes" id="UP001732700">
    <property type="component" value="Chromosome 7A"/>
</dbReference>